<sequence>MTNTQTPADRAAHAEALDRMADAGQFTPIEGTRVYRGYDAGPLTDDDLLSIFAGRPRDELKQPTSKTWQVRTTPALDQWAEAAVKTEGTNLSALIRQATAEYLAHHYPGLRSQMA</sequence>
<comment type="caution">
    <text evidence="1">The sequence shown here is derived from an EMBL/GenBank/DDBJ whole genome shotgun (WGS) entry which is preliminary data.</text>
</comment>
<dbReference type="OrthoDB" id="3232430at2"/>
<dbReference type="EMBL" id="JWMF01000006">
    <property type="protein sequence ID" value="KJY51382.1"/>
    <property type="molecule type" value="Genomic_DNA"/>
</dbReference>
<evidence type="ECO:0000313" key="2">
    <source>
        <dbReference type="Proteomes" id="UP000033567"/>
    </source>
</evidence>
<keyword evidence="2" id="KW-1185">Reference proteome</keyword>
<dbReference type="AlphaFoldDB" id="A0A0F4KXP5"/>
<name>A0A0F4KXP5_9BIFI</name>
<protein>
    <submittedName>
        <fullName evidence="1">Uncharacterized protein</fullName>
    </submittedName>
</protein>
<dbReference type="GeneID" id="93050621"/>
<dbReference type="RefSeq" id="WP_015022035.1">
    <property type="nucleotide sequence ID" value="NZ_KQ033885.1"/>
</dbReference>
<gene>
    <name evidence="1" type="ORF">JF70_06860</name>
</gene>
<reference evidence="1 2" key="1">
    <citation type="submission" date="2014-12" db="EMBL/GenBank/DDBJ databases">
        <title>Comparative genomics of the lactic acid bacteria isolated from the honey bee gut.</title>
        <authorList>
            <person name="Ellegaard K.M."/>
            <person name="Tamarit D."/>
            <person name="Javelind E."/>
            <person name="Olofsson T."/>
            <person name="Andersson S.G."/>
            <person name="Vasquez A."/>
        </authorList>
    </citation>
    <scope>NUCLEOTIDE SEQUENCE [LARGE SCALE GENOMIC DNA]</scope>
    <source>
        <strain evidence="1 2">Bin7</strain>
    </source>
</reference>
<dbReference type="Proteomes" id="UP000033567">
    <property type="component" value="Unassembled WGS sequence"/>
</dbReference>
<proteinExistence type="predicted"/>
<dbReference type="OMA" id="MWKVRAT"/>
<organism evidence="1 2">
    <name type="scientific">Bifidobacterium mellis</name>
    <dbReference type="NCBI Taxonomy" id="1293823"/>
    <lineage>
        <taxon>Bacteria</taxon>
        <taxon>Bacillati</taxon>
        <taxon>Actinomycetota</taxon>
        <taxon>Actinomycetes</taxon>
        <taxon>Bifidobacteriales</taxon>
        <taxon>Bifidobacteriaceae</taxon>
        <taxon>Bifidobacterium</taxon>
    </lineage>
</organism>
<evidence type="ECO:0000313" key="1">
    <source>
        <dbReference type="EMBL" id="KJY51382.1"/>
    </source>
</evidence>
<dbReference type="PATRIC" id="fig|1684.4.peg.1746"/>
<accession>A0A0F4KXP5</accession>